<name>A0ACC2VDP8_9TREE</name>
<dbReference type="EMBL" id="JASBWT010000017">
    <property type="protein sequence ID" value="KAJ9097191.1"/>
    <property type="molecule type" value="Genomic_DNA"/>
</dbReference>
<accession>A0ACC2VDP8</accession>
<protein>
    <submittedName>
        <fullName evidence="1">Uncharacterized protein</fullName>
    </submittedName>
</protein>
<dbReference type="Proteomes" id="UP001227268">
    <property type="component" value="Unassembled WGS sequence"/>
</dbReference>
<evidence type="ECO:0000313" key="2">
    <source>
        <dbReference type="Proteomes" id="UP001227268"/>
    </source>
</evidence>
<comment type="caution">
    <text evidence="1">The sequence shown here is derived from an EMBL/GenBank/DDBJ whole genome shotgun (WGS) entry which is preliminary data.</text>
</comment>
<reference evidence="1" key="1">
    <citation type="submission" date="2023-04" db="EMBL/GenBank/DDBJ databases">
        <title>Draft Genome sequencing of Naganishia species isolated from polar environments using Oxford Nanopore Technology.</title>
        <authorList>
            <person name="Leo P."/>
            <person name="Venkateswaran K."/>
        </authorList>
    </citation>
    <scope>NUCLEOTIDE SEQUENCE</scope>
    <source>
        <strain evidence="1">MNA-CCFEE 5423</strain>
    </source>
</reference>
<keyword evidence="2" id="KW-1185">Reference proteome</keyword>
<sequence>MGANDQTNLTAHPTLLQRVGLDYYHKPTNPIAQYVWRTKVWVGATFVMGMLEPLEVLALGIVFSLLTILFYLSLYKYFPAHWEFLRRRSAYYLYGDEMTPVFTLTPGGVMARLRAVGGWVQGVLGLEVHEQTREQVVDGLKRVVGAVSSTVSSAVSQTTSQVVTDTRGVMLETTKAEL</sequence>
<evidence type="ECO:0000313" key="1">
    <source>
        <dbReference type="EMBL" id="KAJ9097191.1"/>
    </source>
</evidence>
<proteinExistence type="predicted"/>
<organism evidence="1 2">
    <name type="scientific">Naganishia friedmannii</name>
    <dbReference type="NCBI Taxonomy" id="89922"/>
    <lineage>
        <taxon>Eukaryota</taxon>
        <taxon>Fungi</taxon>
        <taxon>Dikarya</taxon>
        <taxon>Basidiomycota</taxon>
        <taxon>Agaricomycotina</taxon>
        <taxon>Tremellomycetes</taxon>
        <taxon>Filobasidiales</taxon>
        <taxon>Filobasidiaceae</taxon>
        <taxon>Naganishia</taxon>
    </lineage>
</organism>
<gene>
    <name evidence="1" type="ORF">QFC21_004860</name>
</gene>